<organism evidence="1 2">
    <name type="scientific">Vibrio splendidus</name>
    <dbReference type="NCBI Taxonomy" id="29497"/>
    <lineage>
        <taxon>Bacteria</taxon>
        <taxon>Pseudomonadati</taxon>
        <taxon>Pseudomonadota</taxon>
        <taxon>Gammaproteobacteria</taxon>
        <taxon>Vibrionales</taxon>
        <taxon>Vibrionaceae</taxon>
        <taxon>Vibrio</taxon>
    </lineage>
</organism>
<comment type="caution">
    <text evidence="1">The sequence shown here is derived from an EMBL/GenBank/DDBJ whole genome shotgun (WGS) entry which is preliminary data.</text>
</comment>
<dbReference type="Proteomes" id="UP001177883">
    <property type="component" value="Unassembled WGS sequence"/>
</dbReference>
<protein>
    <submittedName>
        <fullName evidence="1">Uncharacterized protein</fullName>
    </submittedName>
</protein>
<dbReference type="AlphaFoldDB" id="A0ABD5A9Y0"/>
<dbReference type="EMBL" id="JAUYVK010000009">
    <property type="protein sequence ID" value="MDP2489955.1"/>
    <property type="molecule type" value="Genomic_DNA"/>
</dbReference>
<sequence>MVGAIPQDRIKNASQELMALSKISSFKVIHGKSIQYRDRVLEAAFWTVFVTVEERDKLFEASRANASKKAK</sequence>
<evidence type="ECO:0000313" key="2">
    <source>
        <dbReference type="Proteomes" id="UP001177883"/>
    </source>
</evidence>
<reference evidence="1" key="1">
    <citation type="submission" date="2023-07" db="EMBL/GenBank/DDBJ databases">
        <title>Genome content predicts the carbon catabolic preferences of heterotrophic bacteria.</title>
        <authorList>
            <person name="Gralka M."/>
        </authorList>
    </citation>
    <scope>NUCLEOTIDE SEQUENCE</scope>
    <source>
        <strain evidence="1">6E03</strain>
    </source>
</reference>
<gene>
    <name evidence="1" type="ORF">Q8W38_11460</name>
</gene>
<evidence type="ECO:0000313" key="1">
    <source>
        <dbReference type="EMBL" id="MDP2489955.1"/>
    </source>
</evidence>
<dbReference type="RefSeq" id="WP_305375052.1">
    <property type="nucleotide sequence ID" value="NZ_JAUYVK010000009.1"/>
</dbReference>
<accession>A0ABD5A9Y0</accession>
<proteinExistence type="predicted"/>
<name>A0ABD5A9Y0_VIBSP</name>